<evidence type="ECO:0000313" key="6">
    <source>
        <dbReference type="Proteomes" id="UP001227230"/>
    </source>
</evidence>
<proteinExistence type="predicted"/>
<dbReference type="SUPFAM" id="SSF57829">
    <property type="entry name" value="Zn-binding ribosomal proteins"/>
    <property type="match status" value="1"/>
</dbReference>
<evidence type="ECO:0000256" key="3">
    <source>
        <dbReference type="ARBA" id="ARBA00023274"/>
    </source>
</evidence>
<dbReference type="EMBL" id="CP126663">
    <property type="protein sequence ID" value="WKA06762.1"/>
    <property type="molecule type" value="Genomic_DNA"/>
</dbReference>
<dbReference type="Gene3D" id="6.20.50.180">
    <property type="match status" value="1"/>
</dbReference>
<dbReference type="InterPro" id="IPR011332">
    <property type="entry name" value="Ribosomal_zn-bd"/>
</dbReference>
<evidence type="ECO:0000313" key="5">
    <source>
        <dbReference type="EMBL" id="WKA06762.1"/>
    </source>
</evidence>
<dbReference type="InterPro" id="IPR002906">
    <property type="entry name" value="Ribosomal_eS31"/>
</dbReference>
<reference evidence="5 6" key="1">
    <citation type="journal article" date="2023" name="Hortic Res">
        <title>The complete reference genome for grapevine (Vitis vinifera L.) genetics and breeding.</title>
        <authorList>
            <person name="Shi X."/>
            <person name="Cao S."/>
            <person name="Wang X."/>
            <person name="Huang S."/>
            <person name="Wang Y."/>
            <person name="Liu Z."/>
            <person name="Liu W."/>
            <person name="Leng X."/>
            <person name="Peng Y."/>
            <person name="Wang N."/>
            <person name="Wang Y."/>
            <person name="Ma Z."/>
            <person name="Xu X."/>
            <person name="Zhang F."/>
            <person name="Xue H."/>
            <person name="Zhong H."/>
            <person name="Wang Y."/>
            <person name="Zhang K."/>
            <person name="Velt A."/>
            <person name="Avia K."/>
            <person name="Holtgrawe D."/>
            <person name="Grimplet J."/>
            <person name="Matus J.T."/>
            <person name="Ware D."/>
            <person name="Wu X."/>
            <person name="Wang H."/>
            <person name="Liu C."/>
            <person name="Fang Y."/>
            <person name="Rustenholz C."/>
            <person name="Cheng Z."/>
            <person name="Xiao H."/>
            <person name="Zhou Y."/>
        </authorList>
    </citation>
    <scope>NUCLEOTIDE SEQUENCE [LARGE SCALE GENOMIC DNA]</scope>
    <source>
        <strain evidence="6">cv. Pinot noir / PN40024</strain>
        <tissue evidence="5">Leaf</tissue>
    </source>
</reference>
<feature type="domain" description="Small ribosomal subunit protein eS31" evidence="4">
    <location>
        <begin position="1"/>
        <end position="15"/>
    </location>
</feature>
<keyword evidence="2" id="KW-0689">Ribosomal protein</keyword>
<accession>A0ABY9DH65</accession>
<keyword evidence="1" id="KW-0862">Zinc</keyword>
<protein>
    <recommendedName>
        <fullName evidence="4">Small ribosomal subunit protein eS31 domain-containing protein</fullName>
    </recommendedName>
</protein>
<evidence type="ECO:0000259" key="4">
    <source>
        <dbReference type="Pfam" id="PF01599"/>
    </source>
</evidence>
<sequence length="29" mass="3600">MANHFDRHYCSKCSLAYVYQHEGWRVWVL</sequence>
<gene>
    <name evidence="5" type="ORF">VitviT2T_024647</name>
</gene>
<organism evidence="5 6">
    <name type="scientific">Vitis vinifera</name>
    <name type="common">Grape</name>
    <dbReference type="NCBI Taxonomy" id="29760"/>
    <lineage>
        <taxon>Eukaryota</taxon>
        <taxon>Viridiplantae</taxon>
        <taxon>Streptophyta</taxon>
        <taxon>Embryophyta</taxon>
        <taxon>Tracheophyta</taxon>
        <taxon>Spermatophyta</taxon>
        <taxon>Magnoliopsida</taxon>
        <taxon>eudicotyledons</taxon>
        <taxon>Gunneridae</taxon>
        <taxon>Pentapetalae</taxon>
        <taxon>rosids</taxon>
        <taxon>Vitales</taxon>
        <taxon>Vitaceae</taxon>
        <taxon>Viteae</taxon>
        <taxon>Vitis</taxon>
    </lineage>
</organism>
<dbReference type="Proteomes" id="UP001227230">
    <property type="component" value="Chromosome 16"/>
</dbReference>
<name>A0ABY9DH65_VITVI</name>
<evidence type="ECO:0000256" key="1">
    <source>
        <dbReference type="ARBA" id="ARBA00022833"/>
    </source>
</evidence>
<dbReference type="Pfam" id="PF01599">
    <property type="entry name" value="Ribosomal_S27"/>
    <property type="match status" value="1"/>
</dbReference>
<evidence type="ECO:0000256" key="2">
    <source>
        <dbReference type="ARBA" id="ARBA00022980"/>
    </source>
</evidence>
<keyword evidence="3" id="KW-0687">Ribonucleoprotein</keyword>
<keyword evidence="6" id="KW-1185">Reference proteome</keyword>